<evidence type="ECO:0000256" key="4">
    <source>
        <dbReference type="ARBA" id="ARBA00022660"/>
    </source>
</evidence>
<evidence type="ECO:0000256" key="5">
    <source>
        <dbReference type="ARBA" id="ARBA00022692"/>
    </source>
</evidence>
<dbReference type="Pfam" id="PF00116">
    <property type="entry name" value="COX2"/>
    <property type="match status" value="1"/>
</dbReference>
<dbReference type="InterPro" id="IPR011759">
    <property type="entry name" value="Cyt_c_oxidase_su2_TM_dom"/>
</dbReference>
<keyword evidence="9 16" id="KW-1133">Transmembrane helix</keyword>
<dbReference type="Gene3D" id="1.10.287.90">
    <property type="match status" value="1"/>
</dbReference>
<organism evidence="19 20">
    <name type="scientific">Cyanobium gracile UHCC 0139</name>
    <dbReference type="NCBI Taxonomy" id="3110308"/>
    <lineage>
        <taxon>Bacteria</taxon>
        <taxon>Bacillati</taxon>
        <taxon>Cyanobacteriota</taxon>
        <taxon>Cyanophyceae</taxon>
        <taxon>Synechococcales</taxon>
        <taxon>Prochlorococcaceae</taxon>
        <taxon>Cyanobium</taxon>
    </lineage>
</organism>
<evidence type="ECO:0000256" key="8">
    <source>
        <dbReference type="ARBA" id="ARBA00022982"/>
    </source>
</evidence>
<keyword evidence="7" id="KW-1278">Translocase</keyword>
<evidence type="ECO:0000256" key="15">
    <source>
        <dbReference type="RuleBase" id="RU004024"/>
    </source>
</evidence>
<dbReference type="EMBL" id="JAYGHX010000003">
    <property type="protein sequence ID" value="MEA5391055.1"/>
    <property type="molecule type" value="Genomic_DNA"/>
</dbReference>
<keyword evidence="20" id="KW-1185">Reference proteome</keyword>
<gene>
    <name evidence="19" type="ORF">VB738_07240</name>
</gene>
<dbReference type="PANTHER" id="PTHR22888:SF9">
    <property type="entry name" value="CYTOCHROME C OXIDASE SUBUNIT 2"/>
    <property type="match status" value="1"/>
</dbReference>
<evidence type="ECO:0000256" key="1">
    <source>
        <dbReference type="ARBA" id="ARBA00004141"/>
    </source>
</evidence>
<comment type="similarity">
    <text evidence="2 14">Belongs to the cytochrome c oxidase subunit 2 family.</text>
</comment>
<keyword evidence="10 15" id="KW-0186">Copper</keyword>
<comment type="cofactor">
    <cofactor evidence="15">
        <name>Cu cation</name>
        <dbReference type="ChEBI" id="CHEBI:23378"/>
    </cofactor>
    <text evidence="15">Binds a copper A center.</text>
</comment>
<evidence type="ECO:0000256" key="13">
    <source>
        <dbReference type="ARBA" id="ARBA00047816"/>
    </source>
</evidence>
<dbReference type="RefSeq" id="WP_323305098.1">
    <property type="nucleotide sequence ID" value="NZ_JAYGHX010000003.1"/>
</dbReference>
<dbReference type="EC" id="7.1.1.9" evidence="15"/>
<keyword evidence="6 15" id="KW-0479">Metal-binding</keyword>
<evidence type="ECO:0000256" key="11">
    <source>
        <dbReference type="ARBA" id="ARBA00023136"/>
    </source>
</evidence>
<dbReference type="InterPro" id="IPR045187">
    <property type="entry name" value="CcO_II"/>
</dbReference>
<keyword evidence="3 14" id="KW-0813">Transport</keyword>
<comment type="caution">
    <text evidence="19">The sequence shown here is derived from an EMBL/GenBank/DDBJ whole genome shotgun (WGS) entry which is preliminary data.</text>
</comment>
<evidence type="ECO:0000256" key="6">
    <source>
        <dbReference type="ARBA" id="ARBA00022723"/>
    </source>
</evidence>
<keyword evidence="5 14" id="KW-0812">Transmembrane</keyword>
<dbReference type="Pfam" id="PF02790">
    <property type="entry name" value="COX2_TM"/>
    <property type="match status" value="1"/>
</dbReference>
<comment type="function">
    <text evidence="12 15">Subunits I and II form the functional core of the enzyme complex. Electrons originating in cytochrome c are transferred via heme a and Cu(A) to the binuclear center formed by heme a3 and Cu(B).</text>
</comment>
<feature type="transmembrane region" description="Helical" evidence="16">
    <location>
        <begin position="7"/>
        <end position="25"/>
    </location>
</feature>
<feature type="transmembrane region" description="Helical" evidence="16">
    <location>
        <begin position="87"/>
        <end position="109"/>
    </location>
</feature>
<dbReference type="SUPFAM" id="SSF49503">
    <property type="entry name" value="Cupredoxins"/>
    <property type="match status" value="1"/>
</dbReference>
<evidence type="ECO:0000256" key="10">
    <source>
        <dbReference type="ARBA" id="ARBA00023008"/>
    </source>
</evidence>
<name>A0ABU5RTL6_9CYAN</name>
<feature type="transmembrane region" description="Helical" evidence="16">
    <location>
        <begin position="45"/>
        <end position="67"/>
    </location>
</feature>
<dbReference type="PROSITE" id="PS50999">
    <property type="entry name" value="COX2_TM"/>
    <property type="match status" value="1"/>
</dbReference>
<evidence type="ECO:0000259" key="18">
    <source>
        <dbReference type="PROSITE" id="PS50999"/>
    </source>
</evidence>
<dbReference type="PROSITE" id="PS00078">
    <property type="entry name" value="COX2"/>
    <property type="match status" value="1"/>
</dbReference>
<dbReference type="PANTHER" id="PTHR22888">
    <property type="entry name" value="CYTOCHROME C OXIDASE, SUBUNIT II"/>
    <property type="match status" value="1"/>
</dbReference>
<feature type="domain" description="Cytochrome oxidase subunit II transmembrane region profile" evidence="18">
    <location>
        <begin position="21"/>
        <end position="119"/>
    </location>
</feature>
<keyword evidence="11 16" id="KW-0472">Membrane</keyword>
<evidence type="ECO:0000313" key="20">
    <source>
        <dbReference type="Proteomes" id="UP001304461"/>
    </source>
</evidence>
<evidence type="ECO:0000256" key="2">
    <source>
        <dbReference type="ARBA" id="ARBA00007866"/>
    </source>
</evidence>
<dbReference type="Proteomes" id="UP001304461">
    <property type="component" value="Unassembled WGS sequence"/>
</dbReference>
<evidence type="ECO:0000256" key="16">
    <source>
        <dbReference type="SAM" id="Phobius"/>
    </source>
</evidence>
<evidence type="ECO:0000256" key="14">
    <source>
        <dbReference type="RuleBase" id="RU000456"/>
    </source>
</evidence>
<dbReference type="PROSITE" id="PS50857">
    <property type="entry name" value="COX2_CUA"/>
    <property type="match status" value="1"/>
</dbReference>
<proteinExistence type="inferred from homology"/>
<evidence type="ECO:0000259" key="17">
    <source>
        <dbReference type="PROSITE" id="PS50857"/>
    </source>
</evidence>
<keyword evidence="4 14" id="KW-0679">Respiratory chain</keyword>
<dbReference type="CDD" id="cd13919">
    <property type="entry name" value="CuRO_HCO_II_like_5"/>
    <property type="match status" value="1"/>
</dbReference>
<sequence length="299" mass="32078">MPIPSSLVTLLVGMALVLSGLWVGYNVDLLPLDASANAPVYDSLFRVLFSIGTILFLGIVGLVVFSLVRFRRRSGDHTDGLAIEGNLLLEIVWTAIPAVVVLFVGIYSYDIYERMGGMSSLNDHSAMHRMPSMETMEASVTTADPALDATGSGPLKAPRVWGGIGTAAGEANVLPVEVTAMQFAFIFHYPEGDITSGELHVPNGRPVELRMKANDVIHAFWVPQFRLKQDVIPGQPTVLTFTPTKAGSYPIICAELCGPYHGGMRSTVVVHEPEAYDAWLQKNSPVTATVAVAAGNPTA</sequence>
<evidence type="ECO:0000256" key="3">
    <source>
        <dbReference type="ARBA" id="ARBA00022448"/>
    </source>
</evidence>
<dbReference type="InterPro" id="IPR001505">
    <property type="entry name" value="Copper_CuA"/>
</dbReference>
<evidence type="ECO:0000256" key="12">
    <source>
        <dbReference type="ARBA" id="ARBA00024688"/>
    </source>
</evidence>
<dbReference type="SUPFAM" id="SSF81464">
    <property type="entry name" value="Cytochrome c oxidase subunit II-like, transmembrane region"/>
    <property type="match status" value="1"/>
</dbReference>
<evidence type="ECO:0000313" key="19">
    <source>
        <dbReference type="EMBL" id="MEA5391055.1"/>
    </source>
</evidence>
<dbReference type="InterPro" id="IPR002429">
    <property type="entry name" value="CcO_II-like_C"/>
</dbReference>
<reference evidence="19 20" key="1">
    <citation type="submission" date="2023-12" db="EMBL/GenBank/DDBJ databases">
        <title>Baltic Sea Cyanobacteria.</title>
        <authorList>
            <person name="Delbaje E."/>
            <person name="Fewer D.P."/>
            <person name="Shishido T.K."/>
        </authorList>
    </citation>
    <scope>NUCLEOTIDE SEQUENCE [LARGE SCALE GENOMIC DNA]</scope>
    <source>
        <strain evidence="19 20">UHCC 0139</strain>
    </source>
</reference>
<evidence type="ECO:0000256" key="9">
    <source>
        <dbReference type="ARBA" id="ARBA00022989"/>
    </source>
</evidence>
<comment type="subcellular location">
    <subcellularLocation>
        <location evidence="14">Cell membrane</location>
        <topology evidence="14">Multi-pass membrane protein</topology>
    </subcellularLocation>
    <subcellularLocation>
        <location evidence="1">Membrane</location>
        <topology evidence="1">Multi-pass membrane protein</topology>
    </subcellularLocation>
</comment>
<accession>A0ABU5RTL6</accession>
<keyword evidence="8 14" id="KW-0249">Electron transport</keyword>
<evidence type="ECO:0000256" key="7">
    <source>
        <dbReference type="ARBA" id="ARBA00022967"/>
    </source>
</evidence>
<dbReference type="Gene3D" id="2.60.40.420">
    <property type="entry name" value="Cupredoxins - blue copper proteins"/>
    <property type="match status" value="1"/>
</dbReference>
<dbReference type="InterPro" id="IPR008972">
    <property type="entry name" value="Cupredoxin"/>
</dbReference>
<feature type="domain" description="Cytochrome oxidase subunit II copper A binding" evidence="17">
    <location>
        <begin position="171"/>
        <end position="282"/>
    </location>
</feature>
<dbReference type="PRINTS" id="PR01166">
    <property type="entry name" value="CYCOXIDASEII"/>
</dbReference>
<dbReference type="InterPro" id="IPR036257">
    <property type="entry name" value="Cyt_c_oxidase_su2_TM_sf"/>
</dbReference>
<protein>
    <recommendedName>
        <fullName evidence="15">Cytochrome c oxidase subunit 2</fullName>
        <ecNumber evidence="15">7.1.1.9</ecNumber>
    </recommendedName>
</protein>
<comment type="catalytic activity">
    <reaction evidence="13 15">
        <text>4 Fe(II)-[cytochrome c] + O2 + 8 H(+)(in) = 4 Fe(III)-[cytochrome c] + 2 H2O + 4 H(+)(out)</text>
        <dbReference type="Rhea" id="RHEA:11436"/>
        <dbReference type="Rhea" id="RHEA-COMP:10350"/>
        <dbReference type="Rhea" id="RHEA-COMP:14399"/>
        <dbReference type="ChEBI" id="CHEBI:15377"/>
        <dbReference type="ChEBI" id="CHEBI:15378"/>
        <dbReference type="ChEBI" id="CHEBI:15379"/>
        <dbReference type="ChEBI" id="CHEBI:29033"/>
        <dbReference type="ChEBI" id="CHEBI:29034"/>
        <dbReference type="EC" id="7.1.1.9"/>
    </reaction>
</comment>